<dbReference type="EMBL" id="CP017634">
    <property type="protein sequence ID" value="ATW27798.1"/>
    <property type="molecule type" value="Genomic_DNA"/>
</dbReference>
<sequence>MGVKVDIVAGFLGAGKTTLINKLVPAYTKKEKVVLIENEFGEIGIDGDLLSGALPTREIYAGCICCTLAGNFIEAIEEMNQQFHPDRIVIEPSGVGQLSDVMRACQGVKGTAQLDLNHLITIVDGTGFKDDLDAFGAFYLDQIRYANILLLSHLAQVEQQEIDQVISELKTRNGHAVILVDDWRDMENEDLADLLEAVRPQGPDRIPKPEPPVHHDHHHLPADRIFSVWGQRNPTVTTMQQLNSALERLGDTAYGQIWRAKGMVELAEGGWAYFDYTPGHCSSRPMDSAKEAKIAVIGCQLNRERLGEIFPAQDHGEKSK</sequence>
<evidence type="ECO:0000313" key="8">
    <source>
        <dbReference type="EMBL" id="ATW27798.1"/>
    </source>
</evidence>
<evidence type="ECO:0000259" key="7">
    <source>
        <dbReference type="Pfam" id="PF07683"/>
    </source>
</evidence>
<dbReference type="Gene3D" id="3.30.1220.10">
    <property type="entry name" value="CobW-like, C-terminal domain"/>
    <property type="match status" value="1"/>
</dbReference>
<evidence type="ECO:0000256" key="4">
    <source>
        <dbReference type="ARBA" id="ARBA00034320"/>
    </source>
</evidence>
<dbReference type="RefSeq" id="WP_148137181.1">
    <property type="nucleotide sequence ID" value="NZ_CP017634.1"/>
</dbReference>
<evidence type="ECO:0000256" key="2">
    <source>
        <dbReference type="ARBA" id="ARBA00022801"/>
    </source>
</evidence>
<keyword evidence="9" id="KW-1185">Reference proteome</keyword>
<dbReference type="Pfam" id="PF02492">
    <property type="entry name" value="cobW"/>
    <property type="match status" value="1"/>
</dbReference>
<dbReference type="GO" id="GO:0005737">
    <property type="term" value="C:cytoplasm"/>
    <property type="evidence" value="ECO:0007669"/>
    <property type="project" value="TreeGrafter"/>
</dbReference>
<evidence type="ECO:0000256" key="3">
    <source>
        <dbReference type="ARBA" id="ARBA00023186"/>
    </source>
</evidence>
<evidence type="ECO:0000259" key="6">
    <source>
        <dbReference type="Pfam" id="PF02492"/>
    </source>
</evidence>
<feature type="domain" description="CobW/HypB/UreG nucleotide-binding" evidence="6">
    <location>
        <begin position="6"/>
        <end position="177"/>
    </location>
</feature>
<gene>
    <name evidence="8" type="ORF">DCMF_26300</name>
</gene>
<dbReference type="InterPro" id="IPR051316">
    <property type="entry name" value="Zinc-reg_GTPase_activator"/>
</dbReference>
<proteinExistence type="inferred from homology"/>
<dbReference type="OrthoDB" id="9808822at2"/>
<reference evidence="8 9" key="1">
    <citation type="submission" date="2016-10" db="EMBL/GenBank/DDBJ databases">
        <title>Complete Genome Sequence of Peptococcaceae strain DCMF.</title>
        <authorList>
            <person name="Edwards R.J."/>
            <person name="Holland S.I."/>
            <person name="Deshpande N.P."/>
            <person name="Wong Y.K."/>
            <person name="Ertan H."/>
            <person name="Manefield M."/>
            <person name="Russell T.L."/>
            <person name="Lee M.J."/>
        </authorList>
    </citation>
    <scope>NUCLEOTIDE SEQUENCE [LARGE SCALE GENOMIC DNA]</scope>
    <source>
        <strain evidence="8 9">DCMF</strain>
    </source>
</reference>
<dbReference type="PANTHER" id="PTHR13748:SF62">
    <property type="entry name" value="COBW DOMAIN-CONTAINING PROTEIN"/>
    <property type="match status" value="1"/>
</dbReference>
<name>A0A3G1KZG8_FORW1</name>
<dbReference type="InterPro" id="IPR027417">
    <property type="entry name" value="P-loop_NTPase"/>
</dbReference>
<dbReference type="Proteomes" id="UP000323521">
    <property type="component" value="Chromosome"/>
</dbReference>
<keyword evidence="1" id="KW-0547">Nucleotide-binding</keyword>
<dbReference type="SUPFAM" id="SSF52540">
    <property type="entry name" value="P-loop containing nucleoside triphosphate hydrolases"/>
    <property type="match status" value="1"/>
</dbReference>
<dbReference type="Gene3D" id="3.40.50.300">
    <property type="entry name" value="P-loop containing nucleotide triphosphate hydrolases"/>
    <property type="match status" value="1"/>
</dbReference>
<dbReference type="InterPro" id="IPR011629">
    <property type="entry name" value="CobW-like_C"/>
</dbReference>
<comment type="catalytic activity">
    <reaction evidence="5">
        <text>GTP + H2O = GDP + phosphate + H(+)</text>
        <dbReference type="Rhea" id="RHEA:19669"/>
        <dbReference type="ChEBI" id="CHEBI:15377"/>
        <dbReference type="ChEBI" id="CHEBI:15378"/>
        <dbReference type="ChEBI" id="CHEBI:37565"/>
        <dbReference type="ChEBI" id="CHEBI:43474"/>
        <dbReference type="ChEBI" id="CHEBI:58189"/>
    </reaction>
    <physiologicalReaction direction="left-to-right" evidence="5">
        <dbReference type="Rhea" id="RHEA:19670"/>
    </physiologicalReaction>
</comment>
<dbReference type="GO" id="GO:0016787">
    <property type="term" value="F:hydrolase activity"/>
    <property type="evidence" value="ECO:0007669"/>
    <property type="project" value="UniProtKB-KW"/>
</dbReference>
<dbReference type="AlphaFoldDB" id="A0A3G1KZG8"/>
<accession>A0A3G1KZG8</accession>
<comment type="similarity">
    <text evidence="4">Belongs to the SIMIBI class G3E GTPase family. ZNG1 subfamily.</text>
</comment>
<feature type="domain" description="CobW C-terminal" evidence="7">
    <location>
        <begin position="235"/>
        <end position="310"/>
    </location>
</feature>
<dbReference type="InterPro" id="IPR036627">
    <property type="entry name" value="CobW-likC_sf"/>
</dbReference>
<dbReference type="GO" id="GO:0000166">
    <property type="term" value="F:nucleotide binding"/>
    <property type="evidence" value="ECO:0007669"/>
    <property type="project" value="UniProtKB-KW"/>
</dbReference>
<dbReference type="KEGG" id="fwa:DCMF_26300"/>
<evidence type="ECO:0000313" key="9">
    <source>
        <dbReference type="Proteomes" id="UP000323521"/>
    </source>
</evidence>
<keyword evidence="2" id="KW-0378">Hydrolase</keyword>
<organism evidence="8 9">
    <name type="scientific">Formimonas warabiya</name>
    <dbReference type="NCBI Taxonomy" id="1761012"/>
    <lineage>
        <taxon>Bacteria</taxon>
        <taxon>Bacillati</taxon>
        <taxon>Bacillota</taxon>
        <taxon>Clostridia</taxon>
        <taxon>Eubacteriales</taxon>
        <taxon>Peptococcaceae</taxon>
        <taxon>Candidatus Formimonas</taxon>
    </lineage>
</organism>
<evidence type="ECO:0000256" key="1">
    <source>
        <dbReference type="ARBA" id="ARBA00022741"/>
    </source>
</evidence>
<dbReference type="PANTHER" id="PTHR13748">
    <property type="entry name" value="COBW-RELATED"/>
    <property type="match status" value="1"/>
</dbReference>
<dbReference type="InterPro" id="IPR003495">
    <property type="entry name" value="CobW/HypB/UreG_nucleotide-bd"/>
</dbReference>
<protein>
    <submittedName>
        <fullName evidence="8">Uncharacterized protein</fullName>
    </submittedName>
</protein>
<evidence type="ECO:0000256" key="5">
    <source>
        <dbReference type="ARBA" id="ARBA00049117"/>
    </source>
</evidence>
<keyword evidence="3" id="KW-0143">Chaperone</keyword>
<dbReference type="Pfam" id="PF07683">
    <property type="entry name" value="CobW_C"/>
    <property type="match status" value="1"/>
</dbReference>
<dbReference type="CDD" id="cd03112">
    <property type="entry name" value="CobW-like"/>
    <property type="match status" value="1"/>
</dbReference>